<dbReference type="AlphaFoldDB" id="A0AA95AIF1"/>
<name>A0AA95AIF1_RHIRH</name>
<evidence type="ECO:0000313" key="1">
    <source>
        <dbReference type="EMBL" id="TRA90073.1"/>
    </source>
</evidence>
<proteinExistence type="predicted"/>
<gene>
    <name evidence="1" type="ORF">EXN24_00465</name>
</gene>
<dbReference type="EMBL" id="SGOB01000001">
    <property type="protein sequence ID" value="TRA90073.1"/>
    <property type="molecule type" value="Genomic_DNA"/>
</dbReference>
<evidence type="ECO:0000313" key="2">
    <source>
        <dbReference type="Proteomes" id="UP000320858"/>
    </source>
</evidence>
<organism evidence="1 2">
    <name type="scientific">Rhizobium rhizogenes</name>
    <name type="common">Agrobacterium rhizogenes</name>
    <dbReference type="NCBI Taxonomy" id="359"/>
    <lineage>
        <taxon>Bacteria</taxon>
        <taxon>Pseudomonadati</taxon>
        <taxon>Pseudomonadota</taxon>
        <taxon>Alphaproteobacteria</taxon>
        <taxon>Hyphomicrobiales</taxon>
        <taxon>Rhizobiaceae</taxon>
        <taxon>Rhizobium/Agrobacterium group</taxon>
        <taxon>Rhizobium</taxon>
    </lineage>
</organism>
<sequence length="65" mass="7824">MQQFLLRFRWKSVWPVGLFKTTGPMRRKKGCWRAKVLFRLAFIWVVKAHNRPDGQKITCLHLVKI</sequence>
<accession>A0AA95AIF1</accession>
<protein>
    <submittedName>
        <fullName evidence="1">Uncharacterized protein</fullName>
    </submittedName>
</protein>
<dbReference type="Proteomes" id="UP000320858">
    <property type="component" value="Unassembled WGS sequence"/>
</dbReference>
<reference evidence="1 2" key="1">
    <citation type="journal article" date="2019" name="Appl. Microbiol. Biotechnol.">
        <title>Differential efficiency of wild type rhizogenic strains for rol gene transformation of plants.</title>
        <authorList>
            <person name="Desmet S."/>
            <person name="De Keyser E."/>
            <person name="Van Vaerenbergh J."/>
            <person name="Baeyen S."/>
            <person name="Van Huylenbroeck J."/>
            <person name="Geelen D."/>
            <person name="Dhooghe E."/>
        </authorList>
    </citation>
    <scope>NUCLEOTIDE SEQUENCE [LARGE SCALE GENOMIC DNA]</scope>
    <source>
        <strain evidence="1 2">B 4.1</strain>
    </source>
</reference>
<comment type="caution">
    <text evidence="1">The sequence shown here is derived from an EMBL/GenBank/DDBJ whole genome shotgun (WGS) entry which is preliminary data.</text>
</comment>